<gene>
    <name evidence="3" type="ORF">CE91St30_31320</name>
</gene>
<dbReference type="InterPro" id="IPR002912">
    <property type="entry name" value="ACT_dom"/>
</dbReference>
<protein>
    <recommendedName>
        <fullName evidence="1">UPF0237 protein CE91St30_31320</fullName>
    </recommendedName>
</protein>
<evidence type="ECO:0000256" key="1">
    <source>
        <dbReference type="HAMAP-Rule" id="MF_01054"/>
    </source>
</evidence>
<dbReference type="Proteomes" id="UP001320544">
    <property type="component" value="Chromosome"/>
</dbReference>
<sequence>MKCVVSVLGKDRSGIVAAVSNVLAQCGANIDDISQTILDDIFSMTMLVTLDTEVADFNTVQERLEAVGEDLGVQVITQREDVFQFMYKV</sequence>
<keyword evidence="4" id="KW-1185">Reference proteome</keyword>
<reference evidence="3 4" key="1">
    <citation type="submission" date="2022-01" db="EMBL/GenBank/DDBJ databases">
        <title>Novel bile acid biosynthetic pathways are enriched in the microbiome of centenarians.</title>
        <authorList>
            <person name="Sato Y."/>
            <person name="Atarashi K."/>
            <person name="Plichta R.D."/>
            <person name="Arai Y."/>
            <person name="Sasajima S."/>
            <person name="Kearney M.S."/>
            <person name="Suda W."/>
            <person name="Takeshita K."/>
            <person name="Sasaki T."/>
            <person name="Okamoto S."/>
            <person name="Skelly N.A."/>
            <person name="Okamura Y."/>
            <person name="Vlamakis H."/>
            <person name="Li Y."/>
            <person name="Tanoue T."/>
            <person name="Takei H."/>
            <person name="Nittono H."/>
            <person name="Narushima S."/>
            <person name="Irie J."/>
            <person name="Itoh H."/>
            <person name="Moriya K."/>
            <person name="Sugiura Y."/>
            <person name="Suematsu M."/>
            <person name="Moritoki N."/>
            <person name="Shibata S."/>
            <person name="Littman R.D."/>
            <person name="Fischbach A.M."/>
            <person name="Uwamino Y."/>
            <person name="Inoue T."/>
            <person name="Honda A."/>
            <person name="Hattori M."/>
            <person name="Murai T."/>
            <person name="Xavier J.R."/>
            <person name="Hirose N."/>
            <person name="Honda K."/>
        </authorList>
    </citation>
    <scope>NUCLEOTIDE SEQUENCE [LARGE SCALE GENOMIC DNA]</scope>
    <source>
        <strain evidence="3 4">CE91-St30</strain>
    </source>
</reference>
<dbReference type="InterPro" id="IPR050990">
    <property type="entry name" value="UPF0237/GcvR_regulator"/>
</dbReference>
<dbReference type="PANTHER" id="PTHR34875:SF6">
    <property type="entry name" value="UPF0237 PROTEIN MJ1558"/>
    <property type="match status" value="1"/>
</dbReference>
<feature type="domain" description="ACT" evidence="2">
    <location>
        <begin position="4"/>
        <end position="78"/>
    </location>
</feature>
<dbReference type="Gene3D" id="3.30.70.260">
    <property type="match status" value="1"/>
</dbReference>
<dbReference type="PANTHER" id="PTHR34875">
    <property type="entry name" value="UPF0237 PROTEIN MJ1558"/>
    <property type="match status" value="1"/>
</dbReference>
<dbReference type="EMBL" id="AP025564">
    <property type="protein sequence ID" value="BDE97799.1"/>
    <property type="molecule type" value="Genomic_DNA"/>
</dbReference>
<dbReference type="InterPro" id="IPR022986">
    <property type="entry name" value="UPF0237_ACT"/>
</dbReference>
<evidence type="ECO:0000313" key="4">
    <source>
        <dbReference type="Proteomes" id="UP001320544"/>
    </source>
</evidence>
<dbReference type="NCBIfam" id="NF001220">
    <property type="entry name" value="PRK00194.1"/>
    <property type="match status" value="1"/>
</dbReference>
<evidence type="ECO:0000313" key="3">
    <source>
        <dbReference type="EMBL" id="BDE97799.1"/>
    </source>
</evidence>
<dbReference type="SUPFAM" id="SSF55021">
    <property type="entry name" value="ACT-like"/>
    <property type="match status" value="1"/>
</dbReference>
<accession>A0ABM7WN40</accession>
<name>A0ABM7WN40_9ACTN</name>
<evidence type="ECO:0000259" key="2">
    <source>
        <dbReference type="PROSITE" id="PS51671"/>
    </source>
</evidence>
<organism evidence="3 4">
    <name type="scientific">Raoultibacter timonensis</name>
    <dbReference type="NCBI Taxonomy" id="1907662"/>
    <lineage>
        <taxon>Bacteria</taxon>
        <taxon>Bacillati</taxon>
        <taxon>Actinomycetota</taxon>
        <taxon>Coriobacteriia</taxon>
        <taxon>Eggerthellales</taxon>
        <taxon>Eggerthellaceae</taxon>
        <taxon>Raoultibacter</taxon>
    </lineage>
</organism>
<dbReference type="CDD" id="cd04872">
    <property type="entry name" value="ACT_1ZPV"/>
    <property type="match status" value="1"/>
</dbReference>
<proteinExistence type="inferred from homology"/>
<dbReference type="Pfam" id="PF13740">
    <property type="entry name" value="ACT_6"/>
    <property type="match status" value="1"/>
</dbReference>
<dbReference type="HAMAP" id="MF_01054">
    <property type="entry name" value="UPF0237"/>
    <property type="match status" value="1"/>
</dbReference>
<dbReference type="RefSeq" id="WP_102380204.1">
    <property type="nucleotide sequence ID" value="NZ_AP025564.1"/>
</dbReference>
<dbReference type="InterPro" id="IPR045865">
    <property type="entry name" value="ACT-like_dom_sf"/>
</dbReference>
<comment type="similarity">
    <text evidence="1">Belongs to the UPF0237 family.</text>
</comment>
<dbReference type="PROSITE" id="PS51671">
    <property type="entry name" value="ACT"/>
    <property type="match status" value="1"/>
</dbReference>